<dbReference type="GO" id="GO:0010507">
    <property type="term" value="P:negative regulation of autophagy"/>
    <property type="evidence" value="ECO:0007669"/>
    <property type="project" value="TreeGrafter"/>
</dbReference>
<keyword evidence="2 4" id="KW-0547">Nucleotide-binding</keyword>
<comment type="similarity">
    <text evidence="1 4">Belongs to the GTR/RAG GTP-binding protein family.</text>
</comment>
<comment type="subunit">
    <text evidence="4">Component of the GSE complex.</text>
</comment>
<dbReference type="GO" id="GO:0009267">
    <property type="term" value="P:cellular response to starvation"/>
    <property type="evidence" value="ECO:0007669"/>
    <property type="project" value="TreeGrafter"/>
</dbReference>
<dbReference type="OrthoDB" id="26136at2759"/>
<evidence type="ECO:0000256" key="3">
    <source>
        <dbReference type="ARBA" id="ARBA00023134"/>
    </source>
</evidence>
<evidence type="ECO:0000313" key="6">
    <source>
        <dbReference type="Proteomes" id="UP001150925"/>
    </source>
</evidence>
<accession>A0A9W8E9D2</accession>
<dbReference type="Gene3D" id="3.30.450.190">
    <property type="match status" value="1"/>
</dbReference>
<evidence type="ECO:0000313" key="5">
    <source>
        <dbReference type="EMBL" id="KAJ1969915.1"/>
    </source>
</evidence>
<dbReference type="GO" id="GO:0000329">
    <property type="term" value="C:fungal-type vacuole membrane"/>
    <property type="evidence" value="ECO:0007669"/>
    <property type="project" value="TreeGrafter"/>
</dbReference>
<dbReference type="EMBL" id="JANBPY010000014">
    <property type="protein sequence ID" value="KAJ1969915.1"/>
    <property type="molecule type" value="Genomic_DNA"/>
</dbReference>
<evidence type="ECO:0000256" key="4">
    <source>
        <dbReference type="RuleBase" id="RU367014"/>
    </source>
</evidence>
<dbReference type="GO" id="GO:0005525">
    <property type="term" value="F:GTP binding"/>
    <property type="evidence" value="ECO:0007669"/>
    <property type="project" value="UniProtKB-UniRule"/>
</dbReference>
<keyword evidence="6" id="KW-1185">Reference proteome</keyword>
<comment type="caution">
    <text evidence="5">The sequence shown here is derived from an EMBL/GenBank/DDBJ whole genome shotgun (WGS) entry which is preliminary data.</text>
</comment>
<proteinExistence type="inferred from homology"/>
<dbReference type="InterPro" id="IPR006762">
    <property type="entry name" value="Gtr1_RagA"/>
</dbReference>
<dbReference type="GO" id="GO:0005634">
    <property type="term" value="C:nucleus"/>
    <property type="evidence" value="ECO:0007669"/>
    <property type="project" value="TreeGrafter"/>
</dbReference>
<dbReference type="Gene3D" id="3.40.50.300">
    <property type="entry name" value="P-loop containing nucleotide triphosphate hydrolases"/>
    <property type="match status" value="1"/>
</dbReference>
<dbReference type="SUPFAM" id="SSF52540">
    <property type="entry name" value="P-loop containing nucleoside triphosphate hydrolases"/>
    <property type="match status" value="1"/>
</dbReference>
<gene>
    <name evidence="5" type="primary">GTR2</name>
    <name evidence="5" type="ORF">IWQ62_000316</name>
</gene>
<dbReference type="PANTHER" id="PTHR11259:SF2">
    <property type="entry name" value="GH16429P"/>
    <property type="match status" value="1"/>
</dbReference>
<dbReference type="GO" id="GO:1904263">
    <property type="term" value="P:positive regulation of TORC1 signaling"/>
    <property type="evidence" value="ECO:0007669"/>
    <property type="project" value="TreeGrafter"/>
</dbReference>
<evidence type="ECO:0000256" key="1">
    <source>
        <dbReference type="ARBA" id="ARBA00007756"/>
    </source>
</evidence>
<name>A0A9W8E9D2_9FUNG</name>
<dbReference type="GO" id="GO:0003924">
    <property type="term" value="F:GTPase activity"/>
    <property type="evidence" value="ECO:0007669"/>
    <property type="project" value="UniProtKB-UniRule"/>
</dbReference>
<protein>
    <recommendedName>
        <fullName evidence="4">GTP-binding protein</fullName>
    </recommendedName>
</protein>
<organism evidence="5 6">
    <name type="scientific">Dispira parvispora</name>
    <dbReference type="NCBI Taxonomy" id="1520584"/>
    <lineage>
        <taxon>Eukaryota</taxon>
        <taxon>Fungi</taxon>
        <taxon>Fungi incertae sedis</taxon>
        <taxon>Zoopagomycota</taxon>
        <taxon>Kickxellomycotina</taxon>
        <taxon>Dimargaritomycetes</taxon>
        <taxon>Dimargaritales</taxon>
        <taxon>Dimargaritaceae</taxon>
        <taxon>Dispira</taxon>
    </lineage>
</organism>
<dbReference type="GO" id="GO:1990131">
    <property type="term" value="C:Gtr1-Gtr2 GTPase complex"/>
    <property type="evidence" value="ECO:0007669"/>
    <property type="project" value="UniProtKB-UniRule"/>
</dbReference>
<reference evidence="5" key="1">
    <citation type="submission" date="2022-07" db="EMBL/GenBank/DDBJ databases">
        <title>Phylogenomic reconstructions and comparative analyses of Kickxellomycotina fungi.</title>
        <authorList>
            <person name="Reynolds N.K."/>
            <person name="Stajich J.E."/>
            <person name="Barry K."/>
            <person name="Grigoriev I.V."/>
            <person name="Crous P."/>
            <person name="Smith M.E."/>
        </authorList>
    </citation>
    <scope>NUCLEOTIDE SEQUENCE</scope>
    <source>
        <strain evidence="5">RSA 1196</strain>
    </source>
</reference>
<comment type="function">
    <text evidence="4">GTPase involved in activation of the TORC1 signaling pathway, which promotes growth and represses autophagy in nutrient-rich conditions.</text>
</comment>
<dbReference type="InterPro" id="IPR027417">
    <property type="entry name" value="P-loop_NTPase"/>
</dbReference>
<dbReference type="PANTHER" id="PTHR11259">
    <property type="entry name" value="RAS-RELATED GTP BINDING RAG/GTR YEAST"/>
    <property type="match status" value="1"/>
</dbReference>
<sequence>MVSNHVPRLLLLGLKRSGKTSILDIVFRQGNPEQTLHFDGSLRVERFQLESICNITFVDVPGSLDLTDLSDEDAELIFGGNVSIVFVIDAMTSERLKTMSVMKLCAVAKRAFAINPNVNFEVLIHKLDSQTIQFKTQIQRMFERHIQDEAYDLRLYNAIFSYHVTSIFNCSIQIALSKIIQKLVPQVDTFESLLSSFVEKSDSHQVYLMDLGSRLFFAKDSGPLDPDIYELTINFFDLMEGLVEQQHRQLRNDPDAAVATAVVELDDNLYISYAAVNTQVGIMNVFRNTPLNRSSVIEYNLRSLRKSLQEALTYQEQQQLVQLHRFRQRYPDLSLSLATES</sequence>
<evidence type="ECO:0000256" key="2">
    <source>
        <dbReference type="ARBA" id="ARBA00022741"/>
    </source>
</evidence>
<dbReference type="Proteomes" id="UP001150925">
    <property type="component" value="Unassembled WGS sequence"/>
</dbReference>
<dbReference type="Pfam" id="PF04670">
    <property type="entry name" value="Gtr1_RagA"/>
    <property type="match status" value="1"/>
</dbReference>
<dbReference type="AlphaFoldDB" id="A0A9W8E9D2"/>
<keyword evidence="3 4" id="KW-0342">GTP-binding</keyword>